<dbReference type="Gene3D" id="3.90.79.20">
    <property type="match status" value="1"/>
</dbReference>
<dbReference type="RefSeq" id="WP_042520527.1">
    <property type="nucleotide sequence ID" value="NZ_CP031198.1"/>
</dbReference>
<comment type="cofactor">
    <cofactor evidence="1">
        <name>Mg(2+)</name>
        <dbReference type="ChEBI" id="CHEBI:18420"/>
    </cofactor>
</comment>
<dbReference type="SUPFAM" id="SSF55811">
    <property type="entry name" value="Nudix"/>
    <property type="match status" value="1"/>
</dbReference>
<reference evidence="7 8" key="1">
    <citation type="submission" date="2018-07" db="EMBL/GenBank/DDBJ databases">
        <authorList>
            <person name="Feyereisen M."/>
        </authorList>
    </citation>
    <scope>NUCLEOTIDE SEQUENCE [LARGE SCALE GENOMIC DNA]</scope>
    <source>
        <strain evidence="7 8">UCCLBBS449</strain>
    </source>
</reference>
<dbReference type="PROSITE" id="PS51462">
    <property type="entry name" value="NUDIX"/>
    <property type="match status" value="1"/>
</dbReference>
<name>A0A5B7XZ81_LEVBR</name>
<evidence type="ECO:0000256" key="2">
    <source>
        <dbReference type="ARBA" id="ARBA00012381"/>
    </source>
</evidence>
<dbReference type="Gene3D" id="3.90.79.10">
    <property type="entry name" value="Nucleoside Triphosphate Pyrophosphohydrolase"/>
    <property type="match status" value="1"/>
</dbReference>
<dbReference type="NCBIfam" id="NF001299">
    <property type="entry name" value="PRK00241.1"/>
    <property type="match status" value="1"/>
</dbReference>
<dbReference type="InterPro" id="IPR049734">
    <property type="entry name" value="NudC-like_C"/>
</dbReference>
<dbReference type="AlphaFoldDB" id="A0A5B7XZ81"/>
<evidence type="ECO:0000256" key="3">
    <source>
        <dbReference type="ARBA" id="ARBA00022723"/>
    </source>
</evidence>
<dbReference type="PANTHER" id="PTHR11383">
    <property type="entry name" value="NUCLEOSIDE DIPHOSPHATE-LINKED MOIETY X MOTIF 13"/>
    <property type="match status" value="1"/>
</dbReference>
<dbReference type="EC" id="3.6.1.22" evidence="2"/>
<keyword evidence="3" id="KW-0479">Metal-binding</keyword>
<evidence type="ECO:0000256" key="4">
    <source>
        <dbReference type="ARBA" id="ARBA00022801"/>
    </source>
</evidence>
<dbReference type="Pfam" id="PF00293">
    <property type="entry name" value="NUDIX"/>
    <property type="match status" value="1"/>
</dbReference>
<dbReference type="Proteomes" id="UP000307074">
    <property type="component" value="Chromosome"/>
</dbReference>
<dbReference type="InterPro" id="IPR000086">
    <property type="entry name" value="NUDIX_hydrolase_dom"/>
</dbReference>
<gene>
    <name evidence="7" type="ORF">UCCLBBS449_1262</name>
</gene>
<keyword evidence="5" id="KW-0460">Magnesium</keyword>
<keyword evidence="6" id="KW-0520">NAD</keyword>
<dbReference type="PROSITE" id="PS00893">
    <property type="entry name" value="NUDIX_BOX"/>
    <property type="match status" value="1"/>
</dbReference>
<dbReference type="InterPro" id="IPR015376">
    <property type="entry name" value="Znr_NADH_PPase"/>
</dbReference>
<evidence type="ECO:0000256" key="1">
    <source>
        <dbReference type="ARBA" id="ARBA00001946"/>
    </source>
</evidence>
<dbReference type="GO" id="GO:0016787">
    <property type="term" value="F:hydrolase activity"/>
    <property type="evidence" value="ECO:0007669"/>
    <property type="project" value="UniProtKB-KW"/>
</dbReference>
<dbReference type="GO" id="GO:0046872">
    <property type="term" value="F:metal ion binding"/>
    <property type="evidence" value="ECO:0007669"/>
    <property type="project" value="UniProtKB-KW"/>
</dbReference>
<dbReference type="InterPro" id="IPR020084">
    <property type="entry name" value="NUDIX_hydrolase_CS"/>
</dbReference>
<dbReference type="Pfam" id="PF09297">
    <property type="entry name" value="Zn_ribbon_NUD"/>
    <property type="match status" value="1"/>
</dbReference>
<protein>
    <recommendedName>
        <fullName evidence="2">NAD(+) diphosphatase</fullName>
        <ecNumber evidence="2">3.6.1.22</ecNumber>
    </recommendedName>
</protein>
<evidence type="ECO:0000313" key="7">
    <source>
        <dbReference type="EMBL" id="QCZ53217.1"/>
    </source>
</evidence>
<organism evidence="7 8">
    <name type="scientific">Levilactobacillus brevis</name>
    <name type="common">Lactobacillus brevis</name>
    <dbReference type="NCBI Taxonomy" id="1580"/>
    <lineage>
        <taxon>Bacteria</taxon>
        <taxon>Bacillati</taxon>
        <taxon>Bacillota</taxon>
        <taxon>Bacilli</taxon>
        <taxon>Lactobacillales</taxon>
        <taxon>Lactobacillaceae</taxon>
        <taxon>Levilactobacillus</taxon>
    </lineage>
</organism>
<keyword evidence="4" id="KW-0378">Hydrolase</keyword>
<evidence type="ECO:0000256" key="5">
    <source>
        <dbReference type="ARBA" id="ARBA00022842"/>
    </source>
</evidence>
<dbReference type="CDD" id="cd03429">
    <property type="entry name" value="NUDIX_NADH_pyrophosphatase_Nudt13"/>
    <property type="match status" value="1"/>
</dbReference>
<evidence type="ECO:0000256" key="6">
    <source>
        <dbReference type="ARBA" id="ARBA00023027"/>
    </source>
</evidence>
<proteinExistence type="predicted"/>
<sequence>MLQNIAPNVLNNQYNSSRIPQKDDFILVYSSNRVLLMNSNTLPTFEFVDKEWHFHSEDYTYLLAVNDVSFFLVTMPVEEKGEYHFEPVQALRDIQPQWLSFASATAAHLGGWYYTHQFCGVCSKPLVQDVTERALVCRSCGHKIYPEISPAIIVAITNGDKILLTKFLTGYKKYALLSGYVEVGETLEDTIKREVSEEVGLSVHNIKYYSSQPWAFTHSLLMGFTAELDKDLAINLETDELSKAQWFERDNIPHDDKTLSLTWNMIEAFRNHEF</sequence>
<accession>A0A5B7XZ81</accession>
<dbReference type="PANTHER" id="PTHR11383:SF3">
    <property type="entry name" value="NAD(P)H PYROPHOSPHATASE NUDT13, MITOCHONDRIAL"/>
    <property type="match status" value="1"/>
</dbReference>
<evidence type="ECO:0000313" key="8">
    <source>
        <dbReference type="Proteomes" id="UP000307074"/>
    </source>
</evidence>
<dbReference type="InterPro" id="IPR015797">
    <property type="entry name" value="NUDIX_hydrolase-like_dom_sf"/>
</dbReference>
<dbReference type="EMBL" id="CP031198">
    <property type="protein sequence ID" value="QCZ53217.1"/>
    <property type="molecule type" value="Genomic_DNA"/>
</dbReference>